<reference evidence="8 9" key="1">
    <citation type="journal article" date="2012" name="PLoS ONE">
        <title>Complete Genome and Transcriptomes of Streptococcus parasanguinis FW213: Phylogenic Relations and Potential Virulence Mechanisms.</title>
        <authorList>
            <person name="Geng J."/>
            <person name="Chiu C.H."/>
            <person name="Tang P."/>
            <person name="Chen Y."/>
            <person name="Shieh H.R."/>
            <person name="Hu S."/>
            <person name="Chen Y.Y."/>
        </authorList>
    </citation>
    <scope>NUCLEOTIDE SEQUENCE [LARGE SCALE GENOMIC DNA]</scope>
    <source>
        <strain evidence="8 9">FW213</strain>
    </source>
</reference>
<dbReference type="InterPro" id="IPR007221">
    <property type="entry name" value="MreC"/>
</dbReference>
<dbReference type="InterPro" id="IPR042175">
    <property type="entry name" value="Cell/Rod_MreC_2"/>
</dbReference>
<dbReference type="PaxDb" id="1114965-Spaf_0017"/>
<dbReference type="InterPro" id="IPR042177">
    <property type="entry name" value="Cell/Rod_1"/>
</dbReference>
<dbReference type="PATRIC" id="fig|1114965.3.peg.18"/>
<dbReference type="Pfam" id="PF04085">
    <property type="entry name" value="MreC"/>
    <property type="match status" value="1"/>
</dbReference>
<evidence type="ECO:0000259" key="7">
    <source>
        <dbReference type="Pfam" id="PF04085"/>
    </source>
</evidence>
<dbReference type="GO" id="GO:0005886">
    <property type="term" value="C:plasma membrane"/>
    <property type="evidence" value="ECO:0007669"/>
    <property type="project" value="TreeGrafter"/>
</dbReference>
<evidence type="ECO:0000313" key="9">
    <source>
        <dbReference type="Proteomes" id="UP000002865"/>
    </source>
</evidence>
<dbReference type="Proteomes" id="UP000002865">
    <property type="component" value="Chromosome"/>
</dbReference>
<proteinExistence type="inferred from homology"/>
<evidence type="ECO:0000313" key="8">
    <source>
        <dbReference type="EMBL" id="AFJ25049.1"/>
    </source>
</evidence>
<keyword evidence="6" id="KW-0175">Coiled coil</keyword>
<dbReference type="InterPro" id="IPR055342">
    <property type="entry name" value="MreC_beta-barrel_core"/>
</dbReference>
<comment type="function">
    <text evidence="5">Involved in formation and maintenance of cell shape.</text>
</comment>
<sequence length="279" mass="30999">MYFCRFFMLLKRFFKIFSLLFVLVVAGVLFLFPSVRNTIVIKSSDVLTIFDQAISIPFSVIESKSNDIKNLSKINDENISLKSKIYQIDINHSKLNRLESENKELKDLLNLKNSVSASKQVVGEIVDRNYSSWNEQFVIDKGSSDGISDSMFVLSSGGVIGVVDNLEKNSSRIKLLVGNDISSQHLTLKIEDKTQSIFALLIGFDDKTGEFRLLQIGDSVDIKKGSLVSTSGLGKYKTSDLPVGTVSSVKKASDQLGQEIRVKPKASLDVNRYVLLIGE</sequence>
<dbReference type="eggNOG" id="COG1792">
    <property type="taxonomic scope" value="Bacteria"/>
</dbReference>
<evidence type="ECO:0000256" key="4">
    <source>
        <dbReference type="ARBA" id="ARBA00032089"/>
    </source>
</evidence>
<dbReference type="Gene3D" id="2.40.10.340">
    <property type="entry name" value="Rod shape-determining protein MreC, domain 1"/>
    <property type="match status" value="1"/>
</dbReference>
<protein>
    <recommendedName>
        <fullName evidence="2 5">Cell shape-determining protein MreC</fullName>
    </recommendedName>
    <alternativeName>
        <fullName evidence="4 5">Cell shape protein MreC</fullName>
    </alternativeName>
</protein>
<dbReference type="PANTHER" id="PTHR34138">
    <property type="entry name" value="CELL SHAPE-DETERMINING PROTEIN MREC"/>
    <property type="match status" value="1"/>
</dbReference>
<evidence type="ECO:0000256" key="2">
    <source>
        <dbReference type="ARBA" id="ARBA00013855"/>
    </source>
</evidence>
<dbReference type="PANTHER" id="PTHR34138:SF1">
    <property type="entry name" value="CELL SHAPE-DETERMINING PROTEIN MREC"/>
    <property type="match status" value="1"/>
</dbReference>
<dbReference type="Gene3D" id="2.40.10.350">
    <property type="entry name" value="Rod shape-determining protein MreC, domain 2"/>
    <property type="match status" value="1"/>
</dbReference>
<dbReference type="KEGG" id="scf:Spaf_0017"/>
<feature type="domain" description="Rod shape-determining protein MreC beta-barrel core" evidence="7">
    <location>
        <begin position="125"/>
        <end position="277"/>
    </location>
</feature>
<evidence type="ECO:0000256" key="3">
    <source>
        <dbReference type="ARBA" id="ARBA00022960"/>
    </source>
</evidence>
<gene>
    <name evidence="8" type="primary">mreC</name>
    <name evidence="8" type="ORF">Spaf_0017</name>
</gene>
<name>I1ZJ25_STRPA</name>
<evidence type="ECO:0000256" key="6">
    <source>
        <dbReference type="SAM" id="Coils"/>
    </source>
</evidence>
<dbReference type="GO" id="GO:0008360">
    <property type="term" value="P:regulation of cell shape"/>
    <property type="evidence" value="ECO:0007669"/>
    <property type="project" value="UniProtKB-KW"/>
</dbReference>
<accession>I1ZJ25</accession>
<comment type="similarity">
    <text evidence="1 5">Belongs to the MreC family.</text>
</comment>
<evidence type="ECO:0000256" key="1">
    <source>
        <dbReference type="ARBA" id="ARBA00009369"/>
    </source>
</evidence>
<evidence type="ECO:0000256" key="5">
    <source>
        <dbReference type="PIRNR" id="PIRNR038471"/>
    </source>
</evidence>
<dbReference type="STRING" id="1114965.Spaf_0017"/>
<keyword evidence="3 5" id="KW-0133">Cell shape</keyword>
<dbReference type="EMBL" id="CP003122">
    <property type="protein sequence ID" value="AFJ25049.1"/>
    <property type="molecule type" value="Genomic_DNA"/>
</dbReference>
<feature type="coiled-coil region" evidence="6">
    <location>
        <begin position="88"/>
        <end position="115"/>
    </location>
</feature>
<dbReference type="NCBIfam" id="TIGR00219">
    <property type="entry name" value="mreC"/>
    <property type="match status" value="1"/>
</dbReference>
<dbReference type="HOGENOM" id="CLU_042663_1_1_9"/>
<dbReference type="AlphaFoldDB" id="I1ZJ25"/>
<dbReference type="PIRSF" id="PIRSF038471">
    <property type="entry name" value="MreC"/>
    <property type="match status" value="1"/>
</dbReference>
<organism evidence="8 9">
    <name type="scientific">Streptococcus parasanguinis FW213</name>
    <dbReference type="NCBI Taxonomy" id="1114965"/>
    <lineage>
        <taxon>Bacteria</taxon>
        <taxon>Bacillati</taxon>
        <taxon>Bacillota</taxon>
        <taxon>Bacilli</taxon>
        <taxon>Lactobacillales</taxon>
        <taxon>Streptococcaceae</taxon>
        <taxon>Streptococcus</taxon>
    </lineage>
</organism>